<feature type="compositionally biased region" description="Basic and acidic residues" evidence="1">
    <location>
        <begin position="12"/>
        <end position="39"/>
    </location>
</feature>
<gene>
    <name evidence="2" type="ORF">FSP39_007575</name>
</gene>
<dbReference type="AlphaFoldDB" id="A0AA89BUA3"/>
<name>A0AA89BUA3_PINIB</name>
<proteinExistence type="predicted"/>
<comment type="caution">
    <text evidence="2">The sequence shown here is derived from an EMBL/GenBank/DDBJ whole genome shotgun (WGS) entry which is preliminary data.</text>
</comment>
<feature type="region of interest" description="Disordered" evidence="1">
    <location>
        <begin position="1"/>
        <end position="104"/>
    </location>
</feature>
<feature type="compositionally biased region" description="Polar residues" evidence="1">
    <location>
        <begin position="67"/>
        <end position="79"/>
    </location>
</feature>
<keyword evidence="3" id="KW-1185">Reference proteome</keyword>
<evidence type="ECO:0000256" key="1">
    <source>
        <dbReference type="SAM" id="MobiDB-lite"/>
    </source>
</evidence>
<evidence type="ECO:0000313" key="3">
    <source>
        <dbReference type="Proteomes" id="UP001186944"/>
    </source>
</evidence>
<reference evidence="2" key="1">
    <citation type="submission" date="2019-08" db="EMBL/GenBank/DDBJ databases">
        <title>The improved chromosome-level genome for the pearl oyster Pinctada fucata martensii using PacBio sequencing and Hi-C.</title>
        <authorList>
            <person name="Zheng Z."/>
        </authorList>
    </citation>
    <scope>NUCLEOTIDE SEQUENCE</scope>
    <source>
        <strain evidence="2">ZZ-2019</strain>
        <tissue evidence="2">Adductor muscle</tissue>
    </source>
</reference>
<evidence type="ECO:0000313" key="2">
    <source>
        <dbReference type="EMBL" id="KAK3094891.1"/>
    </source>
</evidence>
<accession>A0AA89BUA3</accession>
<sequence length="104" mass="11460">MSAEGVFSPHAGKGDSDKDKSEREERKDKERKKGNERGKAIGIQGQKDGGSPIQMPVHKSEEKSETEGIQNQDKTGTKGNKQKPPPYEKKRTPDMGVRPGAQEE</sequence>
<dbReference type="Proteomes" id="UP001186944">
    <property type="component" value="Unassembled WGS sequence"/>
</dbReference>
<organism evidence="2 3">
    <name type="scientific">Pinctada imbricata</name>
    <name type="common">Atlantic pearl-oyster</name>
    <name type="synonym">Pinctada martensii</name>
    <dbReference type="NCBI Taxonomy" id="66713"/>
    <lineage>
        <taxon>Eukaryota</taxon>
        <taxon>Metazoa</taxon>
        <taxon>Spiralia</taxon>
        <taxon>Lophotrochozoa</taxon>
        <taxon>Mollusca</taxon>
        <taxon>Bivalvia</taxon>
        <taxon>Autobranchia</taxon>
        <taxon>Pteriomorphia</taxon>
        <taxon>Pterioida</taxon>
        <taxon>Pterioidea</taxon>
        <taxon>Pteriidae</taxon>
        <taxon>Pinctada</taxon>
    </lineage>
</organism>
<protein>
    <submittedName>
        <fullName evidence="2">Uncharacterized protein</fullName>
    </submittedName>
</protein>
<dbReference type="EMBL" id="VSWD01000008">
    <property type="protein sequence ID" value="KAK3094891.1"/>
    <property type="molecule type" value="Genomic_DNA"/>
</dbReference>